<keyword evidence="1" id="KW-1133">Transmembrane helix</keyword>
<feature type="transmembrane region" description="Helical" evidence="1">
    <location>
        <begin position="94"/>
        <end position="112"/>
    </location>
</feature>
<dbReference type="Proteomes" id="UP000663193">
    <property type="component" value="Chromosome 1"/>
</dbReference>
<evidence type="ECO:0000313" key="3">
    <source>
        <dbReference type="Proteomes" id="UP000663193"/>
    </source>
</evidence>
<proteinExistence type="predicted"/>
<evidence type="ECO:0000313" key="2">
    <source>
        <dbReference type="EMBL" id="QRC90136.1"/>
    </source>
</evidence>
<keyword evidence="3" id="KW-1185">Reference proteome</keyword>
<protein>
    <submittedName>
        <fullName evidence="2">Uncharacterized protein</fullName>
    </submittedName>
</protein>
<reference evidence="3" key="1">
    <citation type="journal article" date="2021" name="BMC Genomics">
        <title>Chromosome-level genome assembly and manually-curated proteome of model necrotroph Parastagonospora nodorum Sn15 reveals a genome-wide trove of candidate effector homologs, and redundancy of virulence-related functions within an accessory chromosome.</title>
        <authorList>
            <person name="Bertazzoni S."/>
            <person name="Jones D.A.B."/>
            <person name="Phan H.T."/>
            <person name="Tan K.-C."/>
            <person name="Hane J.K."/>
        </authorList>
    </citation>
    <scope>NUCLEOTIDE SEQUENCE [LARGE SCALE GENOMIC DNA]</scope>
    <source>
        <strain evidence="3">SN15 / ATCC MYA-4574 / FGSC 10173)</strain>
    </source>
</reference>
<gene>
    <name evidence="2" type="ORF">JI435_400200</name>
</gene>
<keyword evidence="1" id="KW-0812">Transmembrane</keyword>
<dbReference type="AlphaFoldDB" id="A0A7U2HVF6"/>
<sequence length="130" mass="14571">MVVGVGRVRRCLAGRLDSWQKRVPAFKSGRSSSCCPCASSTRSQTSSFGFRGRVTYQSRDGQTDIMLAAKQEKDSGKRNQKMSRENGGIIFPRLMRVFFLPCCTSIVINLILTGPGKCQTKKERFLEEVR</sequence>
<organism evidence="2 3">
    <name type="scientific">Phaeosphaeria nodorum (strain SN15 / ATCC MYA-4574 / FGSC 10173)</name>
    <name type="common">Glume blotch fungus</name>
    <name type="synonym">Parastagonospora nodorum</name>
    <dbReference type="NCBI Taxonomy" id="321614"/>
    <lineage>
        <taxon>Eukaryota</taxon>
        <taxon>Fungi</taxon>
        <taxon>Dikarya</taxon>
        <taxon>Ascomycota</taxon>
        <taxon>Pezizomycotina</taxon>
        <taxon>Dothideomycetes</taxon>
        <taxon>Pleosporomycetidae</taxon>
        <taxon>Pleosporales</taxon>
        <taxon>Pleosporineae</taxon>
        <taxon>Phaeosphaeriaceae</taxon>
        <taxon>Parastagonospora</taxon>
    </lineage>
</organism>
<accession>A0A7U2HVF6</accession>
<dbReference type="EMBL" id="CP069023">
    <property type="protein sequence ID" value="QRC90136.1"/>
    <property type="molecule type" value="Genomic_DNA"/>
</dbReference>
<name>A0A7U2HVF6_PHANO</name>
<keyword evidence="1" id="KW-0472">Membrane</keyword>
<dbReference type="VEuPathDB" id="FungiDB:JI435_400200"/>
<evidence type="ECO:0000256" key="1">
    <source>
        <dbReference type="SAM" id="Phobius"/>
    </source>
</evidence>